<evidence type="ECO:0000256" key="1">
    <source>
        <dbReference type="ARBA" id="ARBA00009861"/>
    </source>
</evidence>
<dbReference type="AlphaFoldDB" id="A0A830CST4"/>
<dbReference type="OrthoDB" id="1862401at2759"/>
<proteinExistence type="inferred from homology"/>
<organism evidence="2 3">
    <name type="scientific">Phtheirospermum japonicum</name>
    <dbReference type="NCBI Taxonomy" id="374723"/>
    <lineage>
        <taxon>Eukaryota</taxon>
        <taxon>Viridiplantae</taxon>
        <taxon>Streptophyta</taxon>
        <taxon>Embryophyta</taxon>
        <taxon>Tracheophyta</taxon>
        <taxon>Spermatophyta</taxon>
        <taxon>Magnoliopsida</taxon>
        <taxon>eudicotyledons</taxon>
        <taxon>Gunneridae</taxon>
        <taxon>Pentapetalae</taxon>
        <taxon>asterids</taxon>
        <taxon>lamiids</taxon>
        <taxon>Lamiales</taxon>
        <taxon>Orobanchaceae</taxon>
        <taxon>Orobanchaceae incertae sedis</taxon>
        <taxon>Phtheirospermum</taxon>
    </lineage>
</organism>
<dbReference type="PANTHER" id="PTHR31642">
    <property type="entry name" value="TRICHOTHECENE 3-O-ACETYLTRANSFERASE"/>
    <property type="match status" value="1"/>
</dbReference>
<comment type="caution">
    <text evidence="2">The sequence shown here is derived from an EMBL/GenBank/DDBJ whole genome shotgun (WGS) entry which is preliminary data.</text>
</comment>
<dbReference type="EMBL" id="BMAC01000486">
    <property type="protein sequence ID" value="GFP97411.1"/>
    <property type="molecule type" value="Genomic_DNA"/>
</dbReference>
<dbReference type="InterPro" id="IPR023213">
    <property type="entry name" value="CAT-like_dom_sf"/>
</dbReference>
<reference evidence="2" key="1">
    <citation type="submission" date="2020-07" db="EMBL/GenBank/DDBJ databases">
        <title>Ethylene signaling mediates host invasion by parasitic plants.</title>
        <authorList>
            <person name="Yoshida S."/>
        </authorList>
    </citation>
    <scope>NUCLEOTIDE SEQUENCE</scope>
    <source>
        <strain evidence="2">Okayama</strain>
    </source>
</reference>
<dbReference type="InterPro" id="IPR050317">
    <property type="entry name" value="Plant_Fungal_Acyltransferase"/>
</dbReference>
<evidence type="ECO:0000313" key="3">
    <source>
        <dbReference type="Proteomes" id="UP000653305"/>
    </source>
</evidence>
<dbReference type="Gene3D" id="3.30.559.10">
    <property type="entry name" value="Chloramphenicol acetyltransferase-like domain"/>
    <property type="match status" value="2"/>
</dbReference>
<accession>A0A830CST4</accession>
<dbReference type="GO" id="GO:0016747">
    <property type="term" value="F:acyltransferase activity, transferring groups other than amino-acyl groups"/>
    <property type="evidence" value="ECO:0007669"/>
    <property type="project" value="TreeGrafter"/>
</dbReference>
<sequence>MATPIEPETLIFDIKLSTVVPASITGEDKAHHQFTAMDLAMKLHYITTVHFFGGDAAAGLSVQDLKAPMFRWLQLYYPICGRIRRHDGGRPFVKCNDSGVRIVEAMCAKTVAEWLAVVGGGDRHGLLVYHQPLLAHEFGFTPLVFLQITRFKCGGIALGMRWAHILGDAFSASECINTWSKIMANQNVPSSSHLNTPTTIQQFATSPPSCRSVKPLDPPLGDNWLTPNNFKMQTHTFHIKAEKLCNLLPEENKYKVTPFEVISAIIWKSMAKARANNNNNNKTITICKKRDELDYDLLGNTHQVIGVVEVPEMGLIRDGDFVEIAKMIGEGFVDETKVIEKRVEEGNGNDDFLVYGSNLTFVDLEEVNLWGLEINGRGPVFADVSIGGVGDEGAVVVVENGGGKTVNVILRDDELLHLKNELRVEYDIL</sequence>
<keyword evidence="3" id="KW-1185">Reference proteome</keyword>
<comment type="similarity">
    <text evidence="1">Belongs to the plant acyltransferase family.</text>
</comment>
<dbReference type="Pfam" id="PF02458">
    <property type="entry name" value="Transferase"/>
    <property type="match status" value="1"/>
</dbReference>
<gene>
    <name evidence="2" type="ORF">PHJA_001885200</name>
</gene>
<name>A0A830CST4_9LAMI</name>
<evidence type="ECO:0000313" key="2">
    <source>
        <dbReference type="EMBL" id="GFP97411.1"/>
    </source>
</evidence>
<dbReference type="PANTHER" id="PTHR31642:SF115">
    <property type="entry name" value="PROTEIN ECERIFERUM 26-LIKE"/>
    <property type="match status" value="1"/>
</dbReference>
<protein>
    <submittedName>
        <fullName evidence="2">Protein eceriferum 1</fullName>
    </submittedName>
</protein>
<dbReference type="Proteomes" id="UP000653305">
    <property type="component" value="Unassembled WGS sequence"/>
</dbReference>